<feature type="region of interest" description="Disordered" evidence="1">
    <location>
        <begin position="218"/>
        <end position="244"/>
    </location>
</feature>
<dbReference type="GeneID" id="18815880"/>
<protein>
    <submittedName>
        <fullName evidence="2">Uncharacterized protein</fullName>
    </submittedName>
</protein>
<proteinExistence type="predicted"/>
<dbReference type="HOGENOM" id="CLU_1138586_0_0_1"/>
<organism>
    <name type="scientific">Serpula lacrymans var. lacrymans (strain S7.9)</name>
    <name type="common">Dry rot fungus</name>
    <dbReference type="NCBI Taxonomy" id="578457"/>
    <lineage>
        <taxon>Eukaryota</taxon>
        <taxon>Fungi</taxon>
        <taxon>Dikarya</taxon>
        <taxon>Basidiomycota</taxon>
        <taxon>Agaricomycotina</taxon>
        <taxon>Agaricomycetes</taxon>
        <taxon>Agaricomycetidae</taxon>
        <taxon>Boletales</taxon>
        <taxon>Coniophorineae</taxon>
        <taxon>Serpulaceae</taxon>
        <taxon>Serpula</taxon>
    </lineage>
</organism>
<feature type="compositionally biased region" description="Low complexity" evidence="1">
    <location>
        <begin position="143"/>
        <end position="166"/>
    </location>
</feature>
<evidence type="ECO:0000313" key="2">
    <source>
        <dbReference type="EMBL" id="EGO19244.1"/>
    </source>
</evidence>
<dbReference type="KEGG" id="sla:SERLADRAFT_443285"/>
<feature type="compositionally biased region" description="Low complexity" evidence="1">
    <location>
        <begin position="127"/>
        <end position="136"/>
    </location>
</feature>
<dbReference type="Proteomes" id="UP000008064">
    <property type="component" value="Unassembled WGS sequence"/>
</dbReference>
<reference evidence="2" key="1">
    <citation type="submission" date="2011-04" db="EMBL/GenBank/DDBJ databases">
        <title>Evolution of plant cell wall degrading machinery underlies the functional diversity of forest fungi.</title>
        <authorList>
            <consortium name="US DOE Joint Genome Institute (JGI-PGF)"/>
            <person name="Eastwood D.C."/>
            <person name="Floudas D."/>
            <person name="Binder M."/>
            <person name="Majcherczyk A."/>
            <person name="Schneider P."/>
            <person name="Aerts A."/>
            <person name="Asiegbu F.O."/>
            <person name="Baker S.E."/>
            <person name="Barry K."/>
            <person name="Bendiksby M."/>
            <person name="Blumentritt M."/>
            <person name="Coutinho P.M."/>
            <person name="Cullen D."/>
            <person name="Cullen D."/>
            <person name="Gathman A."/>
            <person name="Goodell B."/>
            <person name="Henrissat B."/>
            <person name="Ihrmark K."/>
            <person name="Kauserud H."/>
            <person name="Kohler A."/>
            <person name="LaButti K."/>
            <person name="Lapidus A."/>
            <person name="Lavin J.L."/>
            <person name="Lee Y.-H."/>
            <person name="Lindquist E."/>
            <person name="Lilly W."/>
            <person name="Lucas S."/>
            <person name="Morin E."/>
            <person name="Murat C."/>
            <person name="Oguiza J.A."/>
            <person name="Park J."/>
            <person name="Pisabarro A.G."/>
            <person name="Riley R."/>
            <person name="Rosling A."/>
            <person name="Salamov A."/>
            <person name="Schmidt O."/>
            <person name="Schmutz J."/>
            <person name="Skrede I."/>
            <person name="Stenlid J."/>
            <person name="Wiebenga A."/>
            <person name="Xie X."/>
            <person name="Kues U."/>
            <person name="Hibbett D.S."/>
            <person name="Hoffmeister D."/>
            <person name="Hogberg N."/>
            <person name="Martin F."/>
            <person name="Grigoriev I.V."/>
            <person name="Watkinson S.C."/>
        </authorList>
    </citation>
    <scope>NUCLEOTIDE SEQUENCE</scope>
    <source>
        <strain evidence="2">S7.9</strain>
    </source>
</reference>
<dbReference type="AlphaFoldDB" id="F8PC44"/>
<dbReference type="RefSeq" id="XP_007323965.1">
    <property type="nucleotide sequence ID" value="XM_007323903.1"/>
</dbReference>
<sequence>MERGMIYQQISIDLILHSDVEEINRIRGRLDVLSNSLEVDRARKSSWNPAQIIKSYLLHRQHVEQSLQILQLARGTSNTILRKLLTADLSVCETLSSSTASFITAVEYMTHEAEPADDCGNATEEFQGGPPQSSGSDGDDNQGQDQVEFQGGPPQSSGSDSDDNQGQVFDQIRSVFEGIQGVLTAPQASERAINVNLFFHNILHMGSGPSTNPMVASGSNHMGGNGVRTTSVSPPSAPNASQGQ</sequence>
<gene>
    <name evidence="2" type="ORF">SERLADRAFT_443285</name>
</gene>
<evidence type="ECO:0000256" key="1">
    <source>
        <dbReference type="SAM" id="MobiDB-lite"/>
    </source>
</evidence>
<feature type="region of interest" description="Disordered" evidence="1">
    <location>
        <begin position="116"/>
        <end position="166"/>
    </location>
</feature>
<accession>F8PC44</accession>
<name>F8PC44_SERL9</name>
<dbReference type="EMBL" id="GL945444">
    <property type="protein sequence ID" value="EGO19244.1"/>
    <property type="molecule type" value="Genomic_DNA"/>
</dbReference>
<feature type="compositionally biased region" description="Polar residues" evidence="1">
    <location>
        <begin position="227"/>
        <end position="244"/>
    </location>
</feature>